<sequence length="47" mass="5431">MEETYELGEYAQQGVVGAGGTELFRFRALKSGEVEITMVYKRLWEEE</sequence>
<evidence type="ECO:0000256" key="2">
    <source>
        <dbReference type="ARBA" id="ARBA00022704"/>
    </source>
</evidence>
<dbReference type="Pfam" id="PF09394">
    <property type="entry name" value="Inhibitor_I42"/>
    <property type="match status" value="1"/>
</dbReference>
<reference evidence="4" key="1">
    <citation type="journal article" date="2014" name="Front. Microbiol.">
        <title>High frequency of phylogenetically diverse reductive dehalogenase-homologous genes in deep subseafloor sedimentary metagenomes.</title>
        <authorList>
            <person name="Kawai M."/>
            <person name="Futagami T."/>
            <person name="Toyoda A."/>
            <person name="Takaki Y."/>
            <person name="Nishi S."/>
            <person name="Hori S."/>
            <person name="Arai W."/>
            <person name="Tsubouchi T."/>
            <person name="Morono Y."/>
            <person name="Uchiyama I."/>
            <person name="Ito T."/>
            <person name="Fujiyama A."/>
            <person name="Inagaki F."/>
            <person name="Takami H."/>
        </authorList>
    </citation>
    <scope>NUCLEOTIDE SEQUENCE</scope>
    <source>
        <strain evidence="4">Expedition CK06-06</strain>
    </source>
</reference>
<dbReference type="EMBL" id="BARW01033602">
    <property type="protein sequence ID" value="GAJ11551.1"/>
    <property type="molecule type" value="Genomic_DNA"/>
</dbReference>
<dbReference type="AlphaFoldDB" id="X1VCQ5"/>
<gene>
    <name evidence="4" type="ORF">S12H4_52892</name>
</gene>
<dbReference type="GO" id="GO:0004869">
    <property type="term" value="F:cysteine-type endopeptidase inhibitor activity"/>
    <property type="evidence" value="ECO:0007669"/>
    <property type="project" value="UniProtKB-KW"/>
</dbReference>
<dbReference type="InterPro" id="IPR036331">
    <property type="entry name" value="Chagasin-like_sf"/>
</dbReference>
<evidence type="ECO:0000259" key="3">
    <source>
        <dbReference type="Pfam" id="PF09394"/>
    </source>
</evidence>
<accession>X1VCQ5</accession>
<dbReference type="InterPro" id="IPR018990">
    <property type="entry name" value="Prot_inh_I42_chagasin"/>
</dbReference>
<keyword evidence="2" id="KW-0789">Thiol protease inhibitor</keyword>
<keyword evidence="1" id="KW-0646">Protease inhibitor</keyword>
<protein>
    <recommendedName>
        <fullName evidence="3">Proteinase inhibitor I42 chagasin domain-containing protein</fullName>
    </recommendedName>
</protein>
<dbReference type="SUPFAM" id="SSF141066">
    <property type="entry name" value="ICP-like"/>
    <property type="match status" value="1"/>
</dbReference>
<organism evidence="4">
    <name type="scientific">marine sediment metagenome</name>
    <dbReference type="NCBI Taxonomy" id="412755"/>
    <lineage>
        <taxon>unclassified sequences</taxon>
        <taxon>metagenomes</taxon>
        <taxon>ecological metagenomes</taxon>
    </lineage>
</organism>
<name>X1VCQ5_9ZZZZ</name>
<feature type="domain" description="Proteinase inhibitor I42 chagasin" evidence="3">
    <location>
        <begin position="12"/>
        <end position="47"/>
    </location>
</feature>
<evidence type="ECO:0000313" key="4">
    <source>
        <dbReference type="EMBL" id="GAJ11551.1"/>
    </source>
</evidence>
<comment type="caution">
    <text evidence="4">The sequence shown here is derived from an EMBL/GenBank/DDBJ whole genome shotgun (WGS) entry which is preliminary data.</text>
</comment>
<dbReference type="Gene3D" id="2.60.40.2020">
    <property type="match status" value="1"/>
</dbReference>
<feature type="non-terminal residue" evidence="4">
    <location>
        <position position="47"/>
    </location>
</feature>
<evidence type="ECO:0000256" key="1">
    <source>
        <dbReference type="ARBA" id="ARBA00022690"/>
    </source>
</evidence>
<proteinExistence type="predicted"/>